<comment type="caution">
    <text evidence="2">The sequence shown here is derived from an EMBL/GenBank/DDBJ whole genome shotgun (WGS) entry which is preliminary data.</text>
</comment>
<organism evidence="2 3">
    <name type="scientific">Reichenbachiella ulvae</name>
    <dbReference type="NCBI Taxonomy" id="2980104"/>
    <lineage>
        <taxon>Bacteria</taxon>
        <taxon>Pseudomonadati</taxon>
        <taxon>Bacteroidota</taxon>
        <taxon>Cytophagia</taxon>
        <taxon>Cytophagales</taxon>
        <taxon>Reichenbachiellaceae</taxon>
        <taxon>Reichenbachiella</taxon>
    </lineage>
</organism>
<feature type="transmembrane region" description="Helical" evidence="1">
    <location>
        <begin position="121"/>
        <end position="139"/>
    </location>
</feature>
<keyword evidence="1" id="KW-0472">Membrane</keyword>
<accession>A0ABT3CWG6</accession>
<evidence type="ECO:0000313" key="3">
    <source>
        <dbReference type="Proteomes" id="UP001300692"/>
    </source>
</evidence>
<sequence>METYQPAKALKVLKILHWGLMSGPIFFSIFAIAMITSSDQSQLIDTENILSFLPISFAVMLIPGSYFLFSTGLKERVDKESELSAKIAAYQTAHIIRMAVLEGTALFAIVGAFVSNTYANFTALFFVLLVMVLVTPSPFKLMESLQLSRSELEALGAEDGIE</sequence>
<reference evidence="2 3" key="1">
    <citation type="submission" date="2022-10" db="EMBL/GenBank/DDBJ databases">
        <title>Comparative genomics and taxonomic characterization of three novel marine species of genus Reichenbachiella exhibiting antioxidant and polysaccharide degradation activities.</title>
        <authorList>
            <person name="Muhammad N."/>
            <person name="Lee Y.-J."/>
            <person name="Ko J."/>
            <person name="Kim S.-G."/>
        </authorList>
    </citation>
    <scope>NUCLEOTIDE SEQUENCE [LARGE SCALE GENOMIC DNA]</scope>
    <source>
        <strain evidence="2 3">ABR2-5</strain>
    </source>
</reference>
<keyword evidence="1" id="KW-0812">Transmembrane</keyword>
<evidence type="ECO:0000313" key="2">
    <source>
        <dbReference type="EMBL" id="MCV9387864.1"/>
    </source>
</evidence>
<name>A0ABT3CWG6_9BACT</name>
<evidence type="ECO:0008006" key="4">
    <source>
        <dbReference type="Google" id="ProtNLM"/>
    </source>
</evidence>
<dbReference type="RefSeq" id="WP_264138682.1">
    <property type="nucleotide sequence ID" value="NZ_JAOYOD010000001.1"/>
</dbReference>
<proteinExistence type="predicted"/>
<feature type="transmembrane region" description="Helical" evidence="1">
    <location>
        <begin position="95"/>
        <end position="115"/>
    </location>
</feature>
<feature type="transmembrane region" description="Helical" evidence="1">
    <location>
        <begin position="12"/>
        <end position="37"/>
    </location>
</feature>
<evidence type="ECO:0000256" key="1">
    <source>
        <dbReference type="SAM" id="Phobius"/>
    </source>
</evidence>
<dbReference type="EMBL" id="JAOYOD010000001">
    <property type="protein sequence ID" value="MCV9387864.1"/>
    <property type="molecule type" value="Genomic_DNA"/>
</dbReference>
<keyword evidence="1" id="KW-1133">Transmembrane helix</keyword>
<protein>
    <recommendedName>
        <fullName evidence="4">DUF2975 domain-containing protein</fullName>
    </recommendedName>
</protein>
<dbReference type="Proteomes" id="UP001300692">
    <property type="component" value="Unassembled WGS sequence"/>
</dbReference>
<feature type="transmembrane region" description="Helical" evidence="1">
    <location>
        <begin position="49"/>
        <end position="69"/>
    </location>
</feature>
<keyword evidence="3" id="KW-1185">Reference proteome</keyword>
<gene>
    <name evidence="2" type="ORF">N7U62_14370</name>
</gene>